<evidence type="ECO:0000313" key="2">
    <source>
        <dbReference type="Proteomes" id="UP000589620"/>
    </source>
</evidence>
<accession>A0A852SUQ8</accession>
<evidence type="ECO:0000313" key="1">
    <source>
        <dbReference type="EMBL" id="NYD72798.1"/>
    </source>
</evidence>
<dbReference type="InterPro" id="IPR009100">
    <property type="entry name" value="AcylCoA_DH/oxidase_NM_dom_sf"/>
</dbReference>
<dbReference type="SUPFAM" id="SSF56645">
    <property type="entry name" value="Acyl-CoA dehydrogenase NM domain-like"/>
    <property type="match status" value="1"/>
</dbReference>
<gene>
    <name evidence="1" type="ORF">BJ963_000317</name>
</gene>
<dbReference type="RefSeq" id="WP_246297973.1">
    <property type="nucleotide sequence ID" value="NZ_BAAAPX010000001.1"/>
</dbReference>
<proteinExistence type="predicted"/>
<name>A0A852SUQ8_9MICO</name>
<dbReference type="AlphaFoldDB" id="A0A852SUQ8"/>
<dbReference type="Gene3D" id="2.40.110.10">
    <property type="entry name" value="Butyryl-CoA Dehydrogenase, subunit A, domain 2"/>
    <property type="match status" value="1"/>
</dbReference>
<reference evidence="1 2" key="1">
    <citation type="submission" date="2020-07" db="EMBL/GenBank/DDBJ databases">
        <title>Sequencing the genomes of 1000 actinobacteria strains.</title>
        <authorList>
            <person name="Klenk H.-P."/>
        </authorList>
    </citation>
    <scope>NUCLEOTIDE SEQUENCE [LARGE SCALE GENOMIC DNA]</scope>
    <source>
        <strain evidence="1 2">DSM 23871</strain>
    </source>
</reference>
<protein>
    <submittedName>
        <fullName evidence="1">Alkylation response protein AidB-like acyl-CoA dehydrogenase</fullName>
    </submittedName>
</protein>
<keyword evidence="2" id="KW-1185">Reference proteome</keyword>
<organism evidence="1 2">
    <name type="scientific">Leifsonia soli</name>
    <dbReference type="NCBI Taxonomy" id="582665"/>
    <lineage>
        <taxon>Bacteria</taxon>
        <taxon>Bacillati</taxon>
        <taxon>Actinomycetota</taxon>
        <taxon>Actinomycetes</taxon>
        <taxon>Micrococcales</taxon>
        <taxon>Microbacteriaceae</taxon>
        <taxon>Leifsonia</taxon>
    </lineage>
</organism>
<dbReference type="InterPro" id="IPR036250">
    <property type="entry name" value="AcylCo_DH-like_C"/>
</dbReference>
<dbReference type="GO" id="GO:0016627">
    <property type="term" value="F:oxidoreductase activity, acting on the CH-CH group of donors"/>
    <property type="evidence" value="ECO:0007669"/>
    <property type="project" value="InterPro"/>
</dbReference>
<sequence length="336" mass="35478">MTTPTPTALTAFERAAAESPGRVGPLLDALSRSEPDAVPLPGAGRTEERFRTLSHIAAIDLTAARVLEPHLDALAILAEAGLPRPEAGTTWGVFAAEAPGTALEAVPRDDGWTLAGVKPWCSLGGRLTHALVTARVGEDRRMFAVDLRQDAVTAEPNAWVARGLAEVESGPLRFEGATAEPVGEAGWYLERPGFRWGGIGVAACWWGGCVRLFRALADRAAAPGNPLLAARVGELYRALESARIQLDRAAGLIDAGVDGDDAAVLSHTVRGAVANAVAQTLAAVRDLLGPAALAFDEGHARRVADLELYAAQYHRGRDDESLAKRIGGLDARSVWW</sequence>
<dbReference type="InterPro" id="IPR046373">
    <property type="entry name" value="Acyl-CoA_Oxase/DH_mid-dom_sf"/>
</dbReference>
<dbReference type="Proteomes" id="UP000589620">
    <property type="component" value="Unassembled WGS sequence"/>
</dbReference>
<comment type="caution">
    <text evidence="1">The sequence shown here is derived from an EMBL/GenBank/DDBJ whole genome shotgun (WGS) entry which is preliminary data.</text>
</comment>
<dbReference type="EMBL" id="JACCBJ010000001">
    <property type="protein sequence ID" value="NYD72798.1"/>
    <property type="molecule type" value="Genomic_DNA"/>
</dbReference>
<dbReference type="SUPFAM" id="SSF47203">
    <property type="entry name" value="Acyl-CoA dehydrogenase C-terminal domain-like"/>
    <property type="match status" value="1"/>
</dbReference>